<dbReference type="InParanoid" id="A0A316YNU6"/>
<proteinExistence type="inferred from homology"/>
<dbReference type="GO" id="GO:0000974">
    <property type="term" value="C:Prp19 complex"/>
    <property type="evidence" value="ECO:0007669"/>
    <property type="project" value="TreeGrafter"/>
</dbReference>
<sequence>MAGSFSLSLPALDALPYHDSELDRKPGLRNRVERAIADELQRGPAMSLSDARLPPEFEPFSSRPELRELYDRAVRSEHLDALDRTRYSLPTPPTQDADSAEAWNGSLSNAISQLMHSEQRQSNLELLKKYGSNHWRLHNFQQEAMMRHLDRHAADKTEETNEVNRRRKRSQLEVGAGLDRANSKWAQLVSDNLQLEVANLAAQAEVDALELQSESLAKRLKQLDDGDE</sequence>
<reference evidence="9 10" key="1">
    <citation type="journal article" date="2018" name="Mol. Biol. Evol.">
        <title>Broad Genomic Sampling Reveals a Smut Pathogenic Ancestry of the Fungal Clade Ustilaginomycotina.</title>
        <authorList>
            <person name="Kijpornyongpan T."/>
            <person name="Mondo S.J."/>
            <person name="Barry K."/>
            <person name="Sandor L."/>
            <person name="Lee J."/>
            <person name="Lipzen A."/>
            <person name="Pangilinan J."/>
            <person name="LaButti K."/>
            <person name="Hainaut M."/>
            <person name="Henrissat B."/>
            <person name="Grigoriev I.V."/>
            <person name="Spatafora J.W."/>
            <person name="Aime M.C."/>
        </authorList>
    </citation>
    <scope>NUCLEOTIDE SEQUENCE [LARGE SCALE GENOMIC DNA]</scope>
    <source>
        <strain evidence="9 10">MCA 4198</strain>
    </source>
</reference>
<dbReference type="GO" id="GO:0071013">
    <property type="term" value="C:catalytic step 2 spliceosome"/>
    <property type="evidence" value="ECO:0007669"/>
    <property type="project" value="TreeGrafter"/>
</dbReference>
<evidence type="ECO:0000256" key="5">
    <source>
        <dbReference type="ARBA" id="ARBA00023187"/>
    </source>
</evidence>
<dbReference type="FunCoup" id="A0A316YNU6">
    <property type="interactions" value="86"/>
</dbReference>
<comment type="subcellular location">
    <subcellularLocation>
        <location evidence="1">Nucleus</location>
    </subcellularLocation>
</comment>
<evidence type="ECO:0000313" key="10">
    <source>
        <dbReference type="Proteomes" id="UP000245768"/>
    </source>
</evidence>
<evidence type="ECO:0000256" key="7">
    <source>
        <dbReference type="SAM" id="Coils"/>
    </source>
</evidence>
<dbReference type="InterPro" id="IPR008409">
    <property type="entry name" value="SPF27"/>
</dbReference>
<dbReference type="Proteomes" id="UP000245768">
    <property type="component" value="Unassembled WGS sequence"/>
</dbReference>
<comment type="similarity">
    <text evidence="2">Belongs to the SPF27 family.</text>
</comment>
<evidence type="ECO:0000256" key="1">
    <source>
        <dbReference type="ARBA" id="ARBA00004123"/>
    </source>
</evidence>
<dbReference type="OrthoDB" id="205794at2759"/>
<evidence type="ECO:0000256" key="3">
    <source>
        <dbReference type="ARBA" id="ARBA00022664"/>
    </source>
</evidence>
<gene>
    <name evidence="9" type="ORF">FA10DRAFT_267375</name>
</gene>
<evidence type="ECO:0008006" key="11">
    <source>
        <dbReference type="Google" id="ProtNLM"/>
    </source>
</evidence>
<keyword evidence="10" id="KW-1185">Reference proteome</keyword>
<dbReference type="PANTHER" id="PTHR13296:SF0">
    <property type="entry name" value="PRE-MRNA-SPLICING FACTOR SPF27"/>
    <property type="match status" value="1"/>
</dbReference>
<accession>A0A316YNU6</accession>
<protein>
    <recommendedName>
        <fullName evidence="11">Breast carcinoma amplified sequence 2</fullName>
    </recommendedName>
</protein>
<dbReference type="AlphaFoldDB" id="A0A316YNU6"/>
<keyword evidence="5" id="KW-0508">mRNA splicing</keyword>
<name>A0A316YNU6_9BASI</name>
<evidence type="ECO:0000256" key="2">
    <source>
        <dbReference type="ARBA" id="ARBA00010788"/>
    </source>
</evidence>
<dbReference type="GO" id="GO:0006397">
    <property type="term" value="P:mRNA processing"/>
    <property type="evidence" value="ECO:0007669"/>
    <property type="project" value="UniProtKB-KW"/>
</dbReference>
<keyword evidence="7" id="KW-0175">Coiled coil</keyword>
<dbReference type="GO" id="GO:0071011">
    <property type="term" value="C:precatalytic spliceosome"/>
    <property type="evidence" value="ECO:0007669"/>
    <property type="project" value="TreeGrafter"/>
</dbReference>
<dbReference type="Pfam" id="PF05700">
    <property type="entry name" value="BCAS2"/>
    <property type="match status" value="1"/>
</dbReference>
<evidence type="ECO:0000256" key="8">
    <source>
        <dbReference type="SAM" id="MobiDB-lite"/>
    </source>
</evidence>
<feature type="region of interest" description="Disordered" evidence="8">
    <location>
        <begin position="154"/>
        <end position="175"/>
    </location>
</feature>
<feature type="coiled-coil region" evidence="7">
    <location>
        <begin position="192"/>
        <end position="226"/>
    </location>
</feature>
<dbReference type="EMBL" id="KZ819636">
    <property type="protein sequence ID" value="PWN90949.1"/>
    <property type="molecule type" value="Genomic_DNA"/>
</dbReference>
<dbReference type="PANTHER" id="PTHR13296">
    <property type="entry name" value="BCAS2 PROTEIN"/>
    <property type="match status" value="1"/>
</dbReference>
<evidence type="ECO:0000256" key="6">
    <source>
        <dbReference type="ARBA" id="ARBA00023242"/>
    </source>
</evidence>
<dbReference type="GeneID" id="37043801"/>
<evidence type="ECO:0000256" key="4">
    <source>
        <dbReference type="ARBA" id="ARBA00022728"/>
    </source>
</evidence>
<organism evidence="9 10">
    <name type="scientific">Acaromyces ingoldii</name>
    <dbReference type="NCBI Taxonomy" id="215250"/>
    <lineage>
        <taxon>Eukaryota</taxon>
        <taxon>Fungi</taxon>
        <taxon>Dikarya</taxon>
        <taxon>Basidiomycota</taxon>
        <taxon>Ustilaginomycotina</taxon>
        <taxon>Exobasidiomycetes</taxon>
        <taxon>Exobasidiales</taxon>
        <taxon>Cryptobasidiaceae</taxon>
        <taxon>Acaromyces</taxon>
    </lineage>
</organism>
<feature type="compositionally biased region" description="Basic and acidic residues" evidence="8">
    <location>
        <begin position="154"/>
        <end position="164"/>
    </location>
</feature>
<keyword evidence="3" id="KW-0507">mRNA processing</keyword>
<keyword evidence="4" id="KW-0747">Spliceosome</keyword>
<dbReference type="RefSeq" id="XP_025378147.1">
    <property type="nucleotide sequence ID" value="XM_025521885.1"/>
</dbReference>
<evidence type="ECO:0000313" key="9">
    <source>
        <dbReference type="EMBL" id="PWN90949.1"/>
    </source>
</evidence>
<dbReference type="GO" id="GO:0008380">
    <property type="term" value="P:RNA splicing"/>
    <property type="evidence" value="ECO:0007669"/>
    <property type="project" value="UniProtKB-KW"/>
</dbReference>
<keyword evidence="6" id="KW-0539">Nucleus</keyword>
<dbReference type="STRING" id="215250.A0A316YNU6"/>